<sequence>MSHHFDTKLAKEDPSLNVCDFYLFEGTPGHTVMAMTVNPDAGLSVPDVLHKEGLYAFRFDLNGDSHEDVTFNLQFGDARHADGEEHTHIQSYKVRRATGKDAARSAAGEVLIEGETEKVETKNGIRAYVGLAPDLFAGDAVAIIGWIKTYYKEKRYDASHFQNRKNFFGHRNVTAIVLEVPNELIGKGKVHAWATSSLYGHAPEMQVQRWGLPLYTHIFLTDPSKPELIDKFNAAGPAEDVANYAGVTAEFAENMSTYAGSVVNPSEYGKQVVGRLLPSVLPYELGTEAAFDQAAFNGRPLGDDVMDIMLQLASNTPLADGVAPDLSRTRKEFPYFGAAYTKEEQVGVVPVPRPTN</sequence>
<accession>A0A7W8EB30</accession>
<name>A0A7W8EB30_9BACT</name>
<evidence type="ECO:0000313" key="1">
    <source>
        <dbReference type="EMBL" id="MBB5066273.1"/>
    </source>
</evidence>
<evidence type="ECO:0000313" key="2">
    <source>
        <dbReference type="Proteomes" id="UP000584867"/>
    </source>
</evidence>
<dbReference type="EMBL" id="JACHIO010000025">
    <property type="protein sequence ID" value="MBB5066273.1"/>
    <property type="molecule type" value="Genomic_DNA"/>
</dbReference>
<proteinExistence type="predicted"/>
<organism evidence="1 2">
    <name type="scientific">Granulicella mallensis</name>
    <dbReference type="NCBI Taxonomy" id="940614"/>
    <lineage>
        <taxon>Bacteria</taxon>
        <taxon>Pseudomonadati</taxon>
        <taxon>Acidobacteriota</taxon>
        <taxon>Terriglobia</taxon>
        <taxon>Terriglobales</taxon>
        <taxon>Acidobacteriaceae</taxon>
        <taxon>Granulicella</taxon>
    </lineage>
</organism>
<dbReference type="Proteomes" id="UP000584867">
    <property type="component" value="Unassembled WGS sequence"/>
</dbReference>
<dbReference type="RefSeq" id="WP_184259650.1">
    <property type="nucleotide sequence ID" value="NZ_JACHIO010000025.1"/>
</dbReference>
<dbReference type="InterPro" id="IPR025566">
    <property type="entry name" value="DUF4331"/>
</dbReference>
<evidence type="ECO:0008006" key="3">
    <source>
        <dbReference type="Google" id="ProtNLM"/>
    </source>
</evidence>
<gene>
    <name evidence="1" type="ORF">HDF15_004649</name>
</gene>
<reference evidence="1 2" key="1">
    <citation type="submission" date="2020-08" db="EMBL/GenBank/DDBJ databases">
        <title>Genomic Encyclopedia of Type Strains, Phase IV (KMG-V): Genome sequencing to study the core and pangenomes of soil and plant-associated prokaryotes.</title>
        <authorList>
            <person name="Whitman W."/>
        </authorList>
    </citation>
    <scope>NUCLEOTIDE SEQUENCE [LARGE SCALE GENOMIC DNA]</scope>
    <source>
        <strain evidence="1 2">X5P3</strain>
    </source>
</reference>
<dbReference type="AlphaFoldDB" id="A0A7W8EB30"/>
<comment type="caution">
    <text evidence="1">The sequence shown here is derived from an EMBL/GenBank/DDBJ whole genome shotgun (WGS) entry which is preliminary data.</text>
</comment>
<dbReference type="Pfam" id="PF14224">
    <property type="entry name" value="DUF4331"/>
    <property type="match status" value="1"/>
</dbReference>
<protein>
    <recommendedName>
        <fullName evidence="3">DUF4331 domain-containing protein</fullName>
    </recommendedName>
</protein>